<dbReference type="Proteomes" id="UP000663525">
    <property type="component" value="Chromosome"/>
</dbReference>
<accession>A0A897N6R2</accession>
<dbReference type="EMBL" id="CP064787">
    <property type="protein sequence ID" value="QSG06739.1"/>
    <property type="molecule type" value="Genomic_DNA"/>
</dbReference>
<dbReference type="AlphaFoldDB" id="A0A897N6R2"/>
<organism evidence="1 2">
    <name type="scientific">Halapricum desulfuricans</name>
    <dbReference type="NCBI Taxonomy" id="2841257"/>
    <lineage>
        <taxon>Archaea</taxon>
        <taxon>Methanobacteriati</taxon>
        <taxon>Methanobacteriota</taxon>
        <taxon>Stenosarchaea group</taxon>
        <taxon>Halobacteria</taxon>
        <taxon>Halobacteriales</taxon>
        <taxon>Haloarculaceae</taxon>
        <taxon>Halapricum</taxon>
    </lineage>
</organism>
<gene>
    <name evidence="1" type="ORF">HSR121_2418</name>
</gene>
<sequence>MGVRPPANDGLDEPESVEFGIAALDGTLSEANFSFPVDRETVVSELGHRQVPYDAAGRTVKFAKALEEVDRDRFETKQELLDELYPVFEDHRNSPKGLLSQLRSLVPF</sequence>
<evidence type="ECO:0000313" key="2">
    <source>
        <dbReference type="Proteomes" id="UP000663525"/>
    </source>
</evidence>
<dbReference type="GeneID" id="68855972"/>
<protein>
    <submittedName>
        <fullName evidence="1">Uncharacterized protein</fullName>
    </submittedName>
</protein>
<reference evidence="1" key="1">
    <citation type="submission" date="2020-11" db="EMBL/GenBank/DDBJ databases">
        <title>Carbohydrate-dependent, anaerobic sulfur respiration: A novel catabolism in halophilic archaea.</title>
        <authorList>
            <person name="Sorokin D.Y."/>
            <person name="Messina E."/>
            <person name="Smedile F."/>
            <person name="La Cono V."/>
            <person name="Hallsworth J.E."/>
            <person name="Yakimov M.M."/>
        </authorList>
    </citation>
    <scope>NUCLEOTIDE SEQUENCE</scope>
    <source>
        <strain evidence="1">HSR12-1</strain>
    </source>
</reference>
<evidence type="ECO:0000313" key="1">
    <source>
        <dbReference type="EMBL" id="QSG06739.1"/>
    </source>
</evidence>
<name>A0A897N6R2_9EURY</name>
<dbReference type="RefSeq" id="WP_229113233.1">
    <property type="nucleotide sequence ID" value="NZ_CP064787.1"/>
</dbReference>
<proteinExistence type="predicted"/>